<dbReference type="OrthoDB" id="20821at2759"/>
<evidence type="ECO:0000313" key="4">
    <source>
        <dbReference type="Proteomes" id="UP000243876"/>
    </source>
</evidence>
<organism evidence="3 4">
    <name type="scientific">Sporidiobolus salmonicolor</name>
    <name type="common">Yeast-like fungus</name>
    <name type="synonym">Sporobolomyces salmonicolor</name>
    <dbReference type="NCBI Taxonomy" id="5005"/>
    <lineage>
        <taxon>Eukaryota</taxon>
        <taxon>Fungi</taxon>
        <taxon>Dikarya</taxon>
        <taxon>Basidiomycota</taxon>
        <taxon>Pucciniomycotina</taxon>
        <taxon>Microbotryomycetes</taxon>
        <taxon>Sporidiobolales</taxon>
        <taxon>Sporidiobolaceae</taxon>
        <taxon>Sporobolomyces</taxon>
    </lineage>
</organism>
<keyword evidence="4" id="KW-1185">Reference proteome</keyword>
<feature type="region of interest" description="Disordered" evidence="1">
    <location>
        <begin position="452"/>
        <end position="489"/>
    </location>
</feature>
<dbReference type="InterPro" id="IPR009686">
    <property type="entry name" value="Senescence/spartin_C"/>
</dbReference>
<reference evidence="4" key="1">
    <citation type="submission" date="2015-02" db="EMBL/GenBank/DDBJ databases">
        <authorList>
            <person name="Gon?alves P."/>
        </authorList>
    </citation>
    <scope>NUCLEOTIDE SEQUENCE [LARGE SCALE GENOMIC DNA]</scope>
</reference>
<protein>
    <submittedName>
        <fullName evidence="3">SPOSA6832_00293-mRNA-1:cds</fullName>
    </submittedName>
</protein>
<dbReference type="Pfam" id="PF06911">
    <property type="entry name" value="Senescence"/>
    <property type="match status" value="1"/>
</dbReference>
<dbReference type="PANTHER" id="PTHR21068:SF43">
    <property type="entry name" value="SPARTIN"/>
    <property type="match status" value="1"/>
</dbReference>
<accession>A0A0D6EFP2</accession>
<dbReference type="InterPro" id="IPR045036">
    <property type="entry name" value="Spartin-like"/>
</dbReference>
<dbReference type="EMBL" id="CENE01000001">
    <property type="protein sequence ID" value="CEQ38827.1"/>
    <property type="molecule type" value="Genomic_DNA"/>
</dbReference>
<dbReference type="GO" id="GO:0005886">
    <property type="term" value="C:plasma membrane"/>
    <property type="evidence" value="ECO:0007669"/>
    <property type="project" value="TreeGrafter"/>
</dbReference>
<name>A0A0D6EFP2_SPOSA</name>
<feature type="non-terminal residue" evidence="3">
    <location>
        <position position="1"/>
    </location>
</feature>
<evidence type="ECO:0000259" key="2">
    <source>
        <dbReference type="Pfam" id="PF06911"/>
    </source>
</evidence>
<sequence>FPPPPPPSYSSSLAASHAPQQWLFLSLTLPLDSPEPIFEMPVTPDSSSIVSVPPRSFVLPNLTGVDPASLMATAPYSRTKETETGFIKLTLPAELDPETHETLEAALYGHLNASLDDGRQSLEDVPPPVEVQPPERNQLYLVDEDDGTVLGTLAGGVRLEEDSQLRAGKMHDHAALGGAPPPSGEKGEEHEGAAAFDLDGAEAVVIDSSSIVPTSSAAGTAGSFSVQPISAFYQPADNPSSSSIITVANIVSRGIIVSTQLLAQGFEKGAGHYVASRPATETPMVFKESTRATWEKGHRWTSQAVVFSGKAVGVIGDFAAQLGDKIGKSAGIQRQPGGPPPTGVKGLVSKSLTAINTVADHLEAGGKTLLDSGSKSASQVIHHKYGPEARGVADNLGGSIKHCVLVYVDARGVTRRALLKSVGKGALKAKMADGSELYLSNENGELKQIEAAAAAASTSNPASSYPSGSSLPARTQDSARYSGEKMKED</sequence>
<proteinExistence type="predicted"/>
<dbReference type="AlphaFoldDB" id="A0A0D6EFP2"/>
<evidence type="ECO:0000313" key="3">
    <source>
        <dbReference type="EMBL" id="CEQ38827.1"/>
    </source>
</evidence>
<gene>
    <name evidence="3" type="primary">SPOSA6832_00293</name>
</gene>
<feature type="compositionally biased region" description="Low complexity" evidence="1">
    <location>
        <begin position="452"/>
        <end position="473"/>
    </location>
</feature>
<dbReference type="PANTHER" id="PTHR21068">
    <property type="entry name" value="SPARTIN"/>
    <property type="match status" value="1"/>
</dbReference>
<evidence type="ECO:0000256" key="1">
    <source>
        <dbReference type="SAM" id="MobiDB-lite"/>
    </source>
</evidence>
<dbReference type="GO" id="GO:0051301">
    <property type="term" value="P:cell division"/>
    <property type="evidence" value="ECO:0007669"/>
    <property type="project" value="TreeGrafter"/>
</dbReference>
<feature type="domain" description="Senescence" evidence="2">
    <location>
        <begin position="242"/>
        <end position="424"/>
    </location>
</feature>
<dbReference type="Proteomes" id="UP000243876">
    <property type="component" value="Unassembled WGS sequence"/>
</dbReference>